<dbReference type="SUPFAM" id="SSF52980">
    <property type="entry name" value="Restriction endonuclease-like"/>
    <property type="match status" value="1"/>
</dbReference>
<evidence type="ECO:0000313" key="4">
    <source>
        <dbReference type="Proteomes" id="UP000190435"/>
    </source>
</evidence>
<accession>A0A1T0A327</accession>
<keyword evidence="2" id="KW-0540">Nuclease</keyword>
<feature type="domain" description="Putative restriction endonuclease" evidence="1">
    <location>
        <begin position="25"/>
        <end position="188"/>
    </location>
</feature>
<dbReference type="PANTHER" id="PTHR34107">
    <property type="entry name" value="SLL0198 PROTEIN-RELATED"/>
    <property type="match status" value="1"/>
</dbReference>
<dbReference type="EMBL" id="UGQE01000004">
    <property type="protein sequence ID" value="STZ14715.1"/>
    <property type="molecule type" value="Genomic_DNA"/>
</dbReference>
<dbReference type="Proteomes" id="UP000190435">
    <property type="component" value="Unassembled WGS sequence"/>
</dbReference>
<name>A0A1T0A327_9GAMM</name>
<dbReference type="PANTHER" id="PTHR34107:SF4">
    <property type="entry name" value="SLL1222 PROTEIN"/>
    <property type="match status" value="1"/>
</dbReference>
<sequence length="194" mass="21856">MTAITSLAQLDMSKTYSYADYMLWQLNERVELIKGKILAMSPAPTRFHQDVSGNLFLTFRTFLHNHPCKVYTAPFDVRLPIPTKGKADTVVQPDLCVICDKSKLDDAGCNGAPELVIEILSKGNSKREMNIKFELYQEAGVLEYWIVDPANFSVLVYTLQDGKFITGRPFTEGDIVKSPLFPELRIAVDDIFAE</sequence>
<keyword evidence="4" id="KW-1185">Reference proteome</keyword>
<protein>
    <submittedName>
        <fullName evidence="2">Restriction endonuclease</fullName>
    </submittedName>
    <submittedName>
        <fullName evidence="3">Uncharacterized protein conserved in cyanobacteria</fullName>
    </submittedName>
</protein>
<dbReference type="Pfam" id="PF05685">
    <property type="entry name" value="Uma2"/>
    <property type="match status" value="1"/>
</dbReference>
<evidence type="ECO:0000259" key="1">
    <source>
        <dbReference type="Pfam" id="PF05685"/>
    </source>
</evidence>
<dbReference type="Gene3D" id="3.90.1570.10">
    <property type="entry name" value="tt1808, chain A"/>
    <property type="match status" value="1"/>
</dbReference>
<reference evidence="2 4" key="1">
    <citation type="submission" date="2017-02" db="EMBL/GenBank/DDBJ databases">
        <title>Draft genome sequence of Moraxella caviae CCUG 355 type strain.</title>
        <authorList>
            <person name="Engstrom-Jakobsson H."/>
            <person name="Salva-Serra F."/>
            <person name="Thorell K."/>
            <person name="Gonzales-Siles L."/>
            <person name="Karlsson R."/>
            <person name="Boulund F."/>
            <person name="Engstrand L."/>
            <person name="Moore E."/>
        </authorList>
    </citation>
    <scope>NUCLEOTIDE SEQUENCE [LARGE SCALE GENOMIC DNA]</scope>
    <source>
        <strain evidence="2 4">CCUG 355</strain>
    </source>
</reference>
<evidence type="ECO:0000313" key="2">
    <source>
        <dbReference type="EMBL" id="OOR90095.1"/>
    </source>
</evidence>
<gene>
    <name evidence="2" type="ORF">B0181_05475</name>
    <name evidence="3" type="ORF">NCTC10293_02312</name>
</gene>
<dbReference type="GO" id="GO:0004519">
    <property type="term" value="F:endonuclease activity"/>
    <property type="evidence" value="ECO:0007669"/>
    <property type="project" value="UniProtKB-KW"/>
</dbReference>
<dbReference type="OrthoDB" id="9799703at2"/>
<organism evidence="2 4">
    <name type="scientific">Moraxella caviae</name>
    <dbReference type="NCBI Taxonomy" id="34060"/>
    <lineage>
        <taxon>Bacteria</taxon>
        <taxon>Pseudomonadati</taxon>
        <taxon>Pseudomonadota</taxon>
        <taxon>Gammaproteobacteria</taxon>
        <taxon>Moraxellales</taxon>
        <taxon>Moraxellaceae</taxon>
        <taxon>Moraxella</taxon>
    </lineage>
</organism>
<dbReference type="EMBL" id="MUXU01000034">
    <property type="protein sequence ID" value="OOR90095.1"/>
    <property type="molecule type" value="Genomic_DNA"/>
</dbReference>
<evidence type="ECO:0000313" key="3">
    <source>
        <dbReference type="EMBL" id="STZ14715.1"/>
    </source>
</evidence>
<dbReference type="InterPro" id="IPR011335">
    <property type="entry name" value="Restrct_endonuc-II-like"/>
</dbReference>
<dbReference type="RefSeq" id="WP_078276495.1">
    <property type="nucleotide sequence ID" value="NZ_CAACXO010000032.1"/>
</dbReference>
<keyword evidence="2" id="KW-0378">Hydrolase</keyword>
<keyword evidence="2" id="KW-0255">Endonuclease</keyword>
<dbReference type="AlphaFoldDB" id="A0A1T0A327"/>
<reference evidence="3 5" key="2">
    <citation type="submission" date="2018-06" db="EMBL/GenBank/DDBJ databases">
        <authorList>
            <consortium name="Pathogen Informatics"/>
            <person name="Doyle S."/>
        </authorList>
    </citation>
    <scope>NUCLEOTIDE SEQUENCE [LARGE SCALE GENOMIC DNA]</scope>
    <source>
        <strain evidence="3 5">NCTC10293</strain>
    </source>
</reference>
<dbReference type="CDD" id="cd06260">
    <property type="entry name" value="DUF820-like"/>
    <property type="match status" value="1"/>
</dbReference>
<evidence type="ECO:0000313" key="5">
    <source>
        <dbReference type="Proteomes" id="UP000255279"/>
    </source>
</evidence>
<dbReference type="InterPro" id="IPR012296">
    <property type="entry name" value="Nuclease_put_TT1808"/>
</dbReference>
<proteinExistence type="predicted"/>
<dbReference type="Proteomes" id="UP000255279">
    <property type="component" value="Unassembled WGS sequence"/>
</dbReference>
<dbReference type="InterPro" id="IPR008538">
    <property type="entry name" value="Uma2"/>
</dbReference>